<dbReference type="Gene3D" id="3.40.50.720">
    <property type="entry name" value="NAD(P)-binding Rossmann-like Domain"/>
    <property type="match status" value="1"/>
</dbReference>
<evidence type="ECO:0000256" key="4">
    <source>
        <dbReference type="ARBA" id="ARBA00019465"/>
    </source>
</evidence>
<evidence type="ECO:0000313" key="14">
    <source>
        <dbReference type="Proteomes" id="UP000651010"/>
    </source>
</evidence>
<evidence type="ECO:0000256" key="8">
    <source>
        <dbReference type="ARBA" id="ARBA00032024"/>
    </source>
</evidence>
<evidence type="ECO:0000256" key="5">
    <source>
        <dbReference type="ARBA" id="ARBA00022655"/>
    </source>
</evidence>
<accession>A0ABR9GF68</accession>
<protein>
    <recommendedName>
        <fullName evidence="4 10">2-dehydropantoate 2-reductase</fullName>
        <ecNumber evidence="3 10">1.1.1.169</ecNumber>
    </recommendedName>
    <alternativeName>
        <fullName evidence="8 10">Ketopantoate reductase</fullName>
    </alternativeName>
</protein>
<dbReference type="InterPro" id="IPR036291">
    <property type="entry name" value="NAD(P)-bd_dom_sf"/>
</dbReference>
<comment type="pathway">
    <text evidence="1 10">Cofactor biosynthesis; (R)-pantothenate biosynthesis; (R)-pantoate from 3-methyl-2-oxobutanoate: step 2/2.</text>
</comment>
<comment type="function">
    <text evidence="10">Catalyzes the NADPH-dependent reduction of ketopantoate into pantoic acid.</text>
</comment>
<evidence type="ECO:0000256" key="3">
    <source>
        <dbReference type="ARBA" id="ARBA00013014"/>
    </source>
</evidence>
<name>A0ABR9GF68_9GAMM</name>
<dbReference type="InterPro" id="IPR013328">
    <property type="entry name" value="6PGD_dom2"/>
</dbReference>
<dbReference type="SUPFAM" id="SSF51735">
    <property type="entry name" value="NAD(P)-binding Rossmann-fold domains"/>
    <property type="match status" value="1"/>
</dbReference>
<organism evidence="13 14">
    <name type="scientific">Dyella acidiphila</name>
    <dbReference type="NCBI Taxonomy" id="2775866"/>
    <lineage>
        <taxon>Bacteria</taxon>
        <taxon>Pseudomonadati</taxon>
        <taxon>Pseudomonadota</taxon>
        <taxon>Gammaproteobacteria</taxon>
        <taxon>Lysobacterales</taxon>
        <taxon>Rhodanobacteraceae</taxon>
        <taxon>Dyella</taxon>
    </lineage>
</organism>
<comment type="caution">
    <text evidence="13">The sequence shown here is derived from an EMBL/GenBank/DDBJ whole genome shotgun (WGS) entry which is preliminary data.</text>
</comment>
<comment type="similarity">
    <text evidence="2 10">Belongs to the ketopantoate reductase family.</text>
</comment>
<dbReference type="NCBIfam" id="NF005094">
    <property type="entry name" value="PRK06522.2-5"/>
    <property type="match status" value="1"/>
</dbReference>
<dbReference type="PANTHER" id="PTHR21708">
    <property type="entry name" value="PROBABLE 2-DEHYDROPANTOATE 2-REDUCTASE"/>
    <property type="match status" value="1"/>
</dbReference>
<evidence type="ECO:0000259" key="11">
    <source>
        <dbReference type="Pfam" id="PF02558"/>
    </source>
</evidence>
<dbReference type="EMBL" id="JACZZA010000016">
    <property type="protein sequence ID" value="MBE1162691.1"/>
    <property type="molecule type" value="Genomic_DNA"/>
</dbReference>
<dbReference type="InterPro" id="IPR003710">
    <property type="entry name" value="ApbA"/>
</dbReference>
<sequence>MKILMVGAGATGGYFGGRLLESGQDVTFLVRPQRAQTLARDGLRIRSPMGDVTLPSPPTVQADALDRHFDLIIVSCKAYHLPQVIEDLAPAVGPDTAILPILNGMRHLDLLDQRFGAARVLGGSCFIGATLDGEGVIRHLNKPHGLTYGERDGSRSPRVERIEQAMAAARFDPRLSTSILQDMWDKWVFLASLAGITCLMRAPVGAIVAAPGGTQAALGLLEDCHQVAAACGHPPSEASLQRARTTLTEAGSSVSASMMRDLEQGAQIEADHIVGDMLQRGEAAGLELRVLRVAYAHLKAYEARRASATGG</sequence>
<dbReference type="GO" id="GO:0008677">
    <property type="term" value="F:2-dehydropantoate 2-reductase activity"/>
    <property type="evidence" value="ECO:0007669"/>
    <property type="project" value="UniProtKB-EC"/>
</dbReference>
<dbReference type="InterPro" id="IPR051402">
    <property type="entry name" value="KPR-Related"/>
</dbReference>
<keyword evidence="5 10" id="KW-0566">Pantothenate biosynthesis</keyword>
<dbReference type="InterPro" id="IPR013752">
    <property type="entry name" value="KPA_reductase"/>
</dbReference>
<dbReference type="Gene3D" id="1.10.1040.10">
    <property type="entry name" value="N-(1-d-carboxylethyl)-l-norvaline Dehydrogenase, domain 2"/>
    <property type="match status" value="1"/>
</dbReference>
<dbReference type="RefSeq" id="WP_192557537.1">
    <property type="nucleotide sequence ID" value="NZ_JACZZA010000016.1"/>
</dbReference>
<keyword evidence="6 10" id="KW-0521">NADP</keyword>
<evidence type="ECO:0000313" key="13">
    <source>
        <dbReference type="EMBL" id="MBE1162691.1"/>
    </source>
</evidence>
<evidence type="ECO:0000256" key="7">
    <source>
        <dbReference type="ARBA" id="ARBA00023002"/>
    </source>
</evidence>
<evidence type="ECO:0000256" key="6">
    <source>
        <dbReference type="ARBA" id="ARBA00022857"/>
    </source>
</evidence>
<dbReference type="EC" id="1.1.1.169" evidence="3 10"/>
<evidence type="ECO:0000256" key="1">
    <source>
        <dbReference type="ARBA" id="ARBA00004994"/>
    </source>
</evidence>
<dbReference type="Pfam" id="PF02558">
    <property type="entry name" value="ApbA"/>
    <property type="match status" value="1"/>
</dbReference>
<reference evidence="13 14" key="1">
    <citation type="submission" date="2020-09" db="EMBL/GenBank/DDBJ databases">
        <title>Dyella sp. 7MK23 isolated from forest soil.</title>
        <authorList>
            <person name="Fu J."/>
        </authorList>
    </citation>
    <scope>NUCLEOTIDE SEQUENCE [LARGE SCALE GENOMIC DNA]</scope>
    <source>
        <strain evidence="13 14">7MK23</strain>
    </source>
</reference>
<dbReference type="InterPro" id="IPR008927">
    <property type="entry name" value="6-PGluconate_DH-like_C_sf"/>
</dbReference>
<proteinExistence type="inferred from homology"/>
<comment type="catalytic activity">
    <reaction evidence="9 10">
        <text>(R)-pantoate + NADP(+) = 2-dehydropantoate + NADPH + H(+)</text>
        <dbReference type="Rhea" id="RHEA:16233"/>
        <dbReference type="ChEBI" id="CHEBI:11561"/>
        <dbReference type="ChEBI" id="CHEBI:15378"/>
        <dbReference type="ChEBI" id="CHEBI:15980"/>
        <dbReference type="ChEBI" id="CHEBI:57783"/>
        <dbReference type="ChEBI" id="CHEBI:58349"/>
        <dbReference type="EC" id="1.1.1.169"/>
    </reaction>
</comment>
<evidence type="ECO:0000256" key="10">
    <source>
        <dbReference type="RuleBase" id="RU362068"/>
    </source>
</evidence>
<evidence type="ECO:0000256" key="2">
    <source>
        <dbReference type="ARBA" id="ARBA00007870"/>
    </source>
</evidence>
<dbReference type="InterPro" id="IPR013332">
    <property type="entry name" value="KPR_N"/>
</dbReference>
<keyword evidence="14" id="KW-1185">Reference proteome</keyword>
<evidence type="ECO:0000256" key="9">
    <source>
        <dbReference type="ARBA" id="ARBA00048793"/>
    </source>
</evidence>
<dbReference type="PANTHER" id="PTHR21708:SF26">
    <property type="entry name" value="2-DEHYDROPANTOATE 2-REDUCTASE"/>
    <property type="match status" value="1"/>
</dbReference>
<feature type="domain" description="Ketopantoate reductase C-terminal" evidence="12">
    <location>
        <begin position="179"/>
        <end position="302"/>
    </location>
</feature>
<gene>
    <name evidence="13" type="primary">panE</name>
    <name evidence="13" type="ORF">IGX34_20095</name>
</gene>
<dbReference type="Proteomes" id="UP000651010">
    <property type="component" value="Unassembled WGS sequence"/>
</dbReference>
<evidence type="ECO:0000259" key="12">
    <source>
        <dbReference type="Pfam" id="PF08546"/>
    </source>
</evidence>
<dbReference type="SUPFAM" id="SSF48179">
    <property type="entry name" value="6-phosphogluconate dehydrogenase C-terminal domain-like"/>
    <property type="match status" value="1"/>
</dbReference>
<dbReference type="Pfam" id="PF08546">
    <property type="entry name" value="ApbA_C"/>
    <property type="match status" value="1"/>
</dbReference>
<feature type="domain" description="Ketopantoate reductase N-terminal" evidence="11">
    <location>
        <begin position="3"/>
        <end position="152"/>
    </location>
</feature>
<keyword evidence="7 10" id="KW-0560">Oxidoreductase</keyword>
<dbReference type="NCBIfam" id="TIGR00745">
    <property type="entry name" value="apbA_panE"/>
    <property type="match status" value="1"/>
</dbReference>